<dbReference type="EMBL" id="CAJVPU010048375">
    <property type="protein sequence ID" value="CAG8755489.1"/>
    <property type="molecule type" value="Genomic_DNA"/>
</dbReference>
<reference evidence="1" key="1">
    <citation type="submission" date="2021-06" db="EMBL/GenBank/DDBJ databases">
        <authorList>
            <person name="Kallberg Y."/>
            <person name="Tangrot J."/>
            <person name="Rosling A."/>
        </authorList>
    </citation>
    <scope>NUCLEOTIDE SEQUENCE</scope>
    <source>
        <strain evidence="1">IL203A</strain>
    </source>
</reference>
<organism evidence="1 2">
    <name type="scientific">Dentiscutata heterogama</name>
    <dbReference type="NCBI Taxonomy" id="1316150"/>
    <lineage>
        <taxon>Eukaryota</taxon>
        <taxon>Fungi</taxon>
        <taxon>Fungi incertae sedis</taxon>
        <taxon>Mucoromycota</taxon>
        <taxon>Glomeromycotina</taxon>
        <taxon>Glomeromycetes</taxon>
        <taxon>Diversisporales</taxon>
        <taxon>Gigasporaceae</taxon>
        <taxon>Dentiscutata</taxon>
    </lineage>
</organism>
<gene>
    <name evidence="1" type="ORF">DHETER_LOCUS14915</name>
</gene>
<comment type="caution">
    <text evidence="1">The sequence shown here is derived from an EMBL/GenBank/DDBJ whole genome shotgun (WGS) entry which is preliminary data.</text>
</comment>
<feature type="non-terminal residue" evidence="1">
    <location>
        <position position="1"/>
    </location>
</feature>
<keyword evidence="2" id="KW-1185">Reference proteome</keyword>
<dbReference type="Proteomes" id="UP000789702">
    <property type="component" value="Unassembled WGS sequence"/>
</dbReference>
<sequence length="62" mass="7100">QTNIKTFTNKIYILDIRNYTWVTSANLTILPTITSQPTIPQNNDNLYYGIGSGEEWFNIDSS</sequence>
<evidence type="ECO:0000313" key="1">
    <source>
        <dbReference type="EMBL" id="CAG8755489.1"/>
    </source>
</evidence>
<proteinExistence type="predicted"/>
<protein>
    <submittedName>
        <fullName evidence="1">1966_t:CDS:1</fullName>
    </submittedName>
</protein>
<name>A0ACA9QKI4_9GLOM</name>
<accession>A0ACA9QKI4</accession>
<feature type="non-terminal residue" evidence="1">
    <location>
        <position position="62"/>
    </location>
</feature>
<evidence type="ECO:0000313" key="2">
    <source>
        <dbReference type="Proteomes" id="UP000789702"/>
    </source>
</evidence>